<dbReference type="AlphaFoldDB" id="A0A1M7ZPH3"/>
<dbReference type="InterPro" id="IPR049382">
    <property type="entry name" value="FGGY_C_2"/>
</dbReference>
<dbReference type="Pfam" id="PF00370">
    <property type="entry name" value="FGGY_N"/>
    <property type="match status" value="1"/>
</dbReference>
<dbReference type="OrthoDB" id="9786272at2"/>
<evidence type="ECO:0000259" key="1">
    <source>
        <dbReference type="Pfam" id="PF00370"/>
    </source>
</evidence>
<dbReference type="InterPro" id="IPR018484">
    <property type="entry name" value="FGGY_N"/>
</dbReference>
<feature type="domain" description="Carbohydrate kinase FGGY C-terminal" evidence="2">
    <location>
        <begin position="246"/>
        <end position="422"/>
    </location>
</feature>
<sequence length="460" mass="49754">MKAVAVFDVGKTNVKLIAVAPDGRPLETVSTPNPVFPGPPYSHHDLDLIETWLIDNLRTLGARHDFEAIVTCGHGSGGVLVNDDGLAMPMIDYEQPLPPEIVAEYAEIAGSFRERGSPLMLGAAHLARQMLWLERGWPEAFAGARAYLAHPQYWSWRLSGVMASEVTSLAAQSHLWCAPDARPARLVAEKEWQRLMPQFAPAWATLGPLKPEFAAAAGLKRGIRVLNGIHDSSANFYRYQAAGLDDMTVVSTGTWIVAISDRQGPDFAVEQPALCCNADVLGQPLPGILVMGGREFTAVKGEAEGPASLEVLDRILDSRTMALPFFGTDDGLFPGTARSGTIEGPLAADPAIRFTLAVLYTALLTDCCLDLVETANVVLDGNFVRDPLYGRVVATLRPDRTVLASRDAYGSVAGAALLSSHEARTTPVALDFDRPAILDDPRLPAYAAQWRQRANARRPR</sequence>
<evidence type="ECO:0000313" key="4">
    <source>
        <dbReference type="Proteomes" id="UP000186406"/>
    </source>
</evidence>
<feature type="domain" description="Carbohydrate kinase FGGY N-terminal" evidence="1">
    <location>
        <begin position="5"/>
        <end position="234"/>
    </location>
</feature>
<dbReference type="EMBL" id="FRXO01000008">
    <property type="protein sequence ID" value="SHO66803.1"/>
    <property type="molecule type" value="Genomic_DNA"/>
</dbReference>
<dbReference type="STRING" id="1123029.SAMN02745172_03462"/>
<protein>
    <submittedName>
        <fullName evidence="3">Sugar (Pentulose or hexulose) kinase</fullName>
    </submittedName>
</protein>
<keyword evidence="3" id="KW-0418">Kinase</keyword>
<dbReference type="SUPFAM" id="SSF53067">
    <property type="entry name" value="Actin-like ATPase domain"/>
    <property type="match status" value="1"/>
</dbReference>
<dbReference type="InterPro" id="IPR043129">
    <property type="entry name" value="ATPase_NBD"/>
</dbReference>
<keyword evidence="3" id="KW-0808">Transferase</keyword>
<evidence type="ECO:0000313" key="3">
    <source>
        <dbReference type="EMBL" id="SHO66803.1"/>
    </source>
</evidence>
<organism evidence="3 4">
    <name type="scientific">Pseudoxanthobacter soli DSM 19599</name>
    <dbReference type="NCBI Taxonomy" id="1123029"/>
    <lineage>
        <taxon>Bacteria</taxon>
        <taxon>Pseudomonadati</taxon>
        <taxon>Pseudomonadota</taxon>
        <taxon>Alphaproteobacteria</taxon>
        <taxon>Hyphomicrobiales</taxon>
        <taxon>Segnochrobactraceae</taxon>
        <taxon>Pseudoxanthobacter</taxon>
    </lineage>
</organism>
<gene>
    <name evidence="3" type="ORF">SAMN02745172_03462</name>
</gene>
<accession>A0A1M7ZPH3</accession>
<name>A0A1M7ZPH3_9HYPH</name>
<dbReference type="Pfam" id="PF21546">
    <property type="entry name" value="FGGY_C_2"/>
    <property type="match status" value="1"/>
</dbReference>
<proteinExistence type="predicted"/>
<keyword evidence="4" id="KW-1185">Reference proteome</keyword>
<dbReference type="GO" id="GO:0016301">
    <property type="term" value="F:kinase activity"/>
    <property type="evidence" value="ECO:0007669"/>
    <property type="project" value="UniProtKB-KW"/>
</dbReference>
<dbReference type="Proteomes" id="UP000186406">
    <property type="component" value="Unassembled WGS sequence"/>
</dbReference>
<reference evidence="3 4" key="1">
    <citation type="submission" date="2016-12" db="EMBL/GenBank/DDBJ databases">
        <authorList>
            <person name="Song W.-J."/>
            <person name="Kurnit D.M."/>
        </authorList>
    </citation>
    <scope>NUCLEOTIDE SEQUENCE [LARGE SCALE GENOMIC DNA]</scope>
    <source>
        <strain evidence="3 4">DSM 19599</strain>
    </source>
</reference>
<evidence type="ECO:0000259" key="2">
    <source>
        <dbReference type="Pfam" id="PF21546"/>
    </source>
</evidence>
<dbReference type="CDD" id="cd07772">
    <property type="entry name" value="ASKHA_NBD_FGGY_NaCK-like"/>
    <property type="match status" value="1"/>
</dbReference>
<dbReference type="RefSeq" id="WP_073631022.1">
    <property type="nucleotide sequence ID" value="NZ_FRXO01000008.1"/>
</dbReference>
<dbReference type="Gene3D" id="3.30.420.40">
    <property type="match status" value="2"/>
</dbReference>
<dbReference type="GO" id="GO:0005975">
    <property type="term" value="P:carbohydrate metabolic process"/>
    <property type="evidence" value="ECO:0007669"/>
    <property type="project" value="InterPro"/>
</dbReference>